<comment type="caution">
    <text evidence="1">The sequence shown here is derived from an EMBL/GenBank/DDBJ whole genome shotgun (WGS) entry which is preliminary data.</text>
</comment>
<accession>C6LLK1</accession>
<reference evidence="1" key="1">
    <citation type="submission" date="2009-07" db="EMBL/GenBank/DDBJ databases">
        <authorList>
            <person name="Weinstock G."/>
            <person name="Sodergren E."/>
            <person name="Clifton S."/>
            <person name="Fulton L."/>
            <person name="Fulton B."/>
            <person name="Courtney L."/>
            <person name="Fronick C."/>
            <person name="Harrison M."/>
            <person name="Strong C."/>
            <person name="Farmer C."/>
            <person name="Delahaunty K."/>
            <person name="Markovic C."/>
            <person name="Hall O."/>
            <person name="Minx P."/>
            <person name="Tomlinson C."/>
            <person name="Mitreva M."/>
            <person name="Nelson J."/>
            <person name="Hou S."/>
            <person name="Wollam A."/>
            <person name="Pepin K.H."/>
            <person name="Johnson M."/>
            <person name="Bhonagiri V."/>
            <person name="Nash W.E."/>
            <person name="Warren W."/>
            <person name="Chinwalla A."/>
            <person name="Mardis E.R."/>
            <person name="Wilson R.K."/>
        </authorList>
    </citation>
    <scope>NUCLEOTIDE SEQUENCE [LARGE SCALE GENOMIC DNA]</scope>
    <source>
        <strain evidence="1">DSM 14469</strain>
    </source>
</reference>
<proteinExistence type="predicted"/>
<keyword evidence="2" id="KW-1185">Reference proteome</keyword>
<protein>
    <submittedName>
        <fullName evidence="1">Uncharacterized protein</fullName>
    </submittedName>
</protein>
<gene>
    <name evidence="1" type="ORF">BRYFOR_09549</name>
</gene>
<name>C6LLK1_9FIRM</name>
<evidence type="ECO:0000313" key="2">
    <source>
        <dbReference type="Proteomes" id="UP000005561"/>
    </source>
</evidence>
<sequence length="44" mass="5004">MDIRSARTGAKRRCGSAKYVAKQKISCKLFEKCDDTRKSHSENV</sequence>
<dbReference type="EMBL" id="ACCL02000031">
    <property type="protein sequence ID" value="EET58465.1"/>
    <property type="molecule type" value="Genomic_DNA"/>
</dbReference>
<dbReference type="Proteomes" id="UP000005561">
    <property type="component" value="Unassembled WGS sequence"/>
</dbReference>
<dbReference type="AlphaFoldDB" id="C6LLK1"/>
<organism evidence="1 2">
    <name type="scientific">Marvinbryantia formatexigens DSM 14469</name>
    <dbReference type="NCBI Taxonomy" id="478749"/>
    <lineage>
        <taxon>Bacteria</taxon>
        <taxon>Bacillati</taxon>
        <taxon>Bacillota</taxon>
        <taxon>Clostridia</taxon>
        <taxon>Lachnospirales</taxon>
        <taxon>Lachnospiraceae</taxon>
        <taxon>Marvinbryantia</taxon>
    </lineage>
</organism>
<evidence type="ECO:0000313" key="1">
    <source>
        <dbReference type="EMBL" id="EET58465.1"/>
    </source>
</evidence>